<keyword evidence="3 10" id="KW-0812">Transmembrane</keyword>
<feature type="domain" description="Ig-like" evidence="11">
    <location>
        <begin position="12"/>
        <end position="97"/>
    </location>
</feature>
<comment type="similarity">
    <text evidence="2">Belongs to the CD200R family.</text>
</comment>
<evidence type="ECO:0000313" key="12">
    <source>
        <dbReference type="EMBL" id="KAG9335025.1"/>
    </source>
</evidence>
<dbReference type="InterPro" id="IPR013783">
    <property type="entry name" value="Ig-like_fold"/>
</dbReference>
<evidence type="ECO:0000256" key="9">
    <source>
        <dbReference type="SAM" id="MobiDB-lite"/>
    </source>
</evidence>
<evidence type="ECO:0000313" key="13">
    <source>
        <dbReference type="Proteomes" id="UP000824540"/>
    </source>
</evidence>
<dbReference type="SUPFAM" id="SSF48726">
    <property type="entry name" value="Immunoglobulin"/>
    <property type="match status" value="1"/>
</dbReference>
<dbReference type="GO" id="GO:0038023">
    <property type="term" value="F:signaling receptor activity"/>
    <property type="evidence" value="ECO:0007669"/>
    <property type="project" value="InterPro"/>
</dbReference>
<evidence type="ECO:0000256" key="4">
    <source>
        <dbReference type="ARBA" id="ARBA00022989"/>
    </source>
</evidence>
<dbReference type="OrthoDB" id="8915654at2759"/>
<dbReference type="EMBL" id="JAFBMS010000131">
    <property type="protein sequence ID" value="KAG9335025.1"/>
    <property type="molecule type" value="Genomic_DNA"/>
</dbReference>
<evidence type="ECO:0000256" key="3">
    <source>
        <dbReference type="ARBA" id="ARBA00022692"/>
    </source>
</evidence>
<dbReference type="AlphaFoldDB" id="A0A8T2N3L0"/>
<evidence type="ECO:0000259" key="11">
    <source>
        <dbReference type="PROSITE" id="PS50835"/>
    </source>
</evidence>
<evidence type="ECO:0000256" key="1">
    <source>
        <dbReference type="ARBA" id="ARBA00004167"/>
    </source>
</evidence>
<comment type="subcellular location">
    <subcellularLocation>
        <location evidence="1">Membrane</location>
        <topology evidence="1">Single-pass membrane protein</topology>
    </subcellularLocation>
</comment>
<reference evidence="12" key="1">
    <citation type="thesis" date="2021" institute="BYU ScholarsArchive" country="Provo, UT, USA">
        <title>Applications of and Algorithms for Genome Assembly and Genomic Analyses with an Emphasis on Marine Teleosts.</title>
        <authorList>
            <person name="Pickett B.D."/>
        </authorList>
    </citation>
    <scope>NUCLEOTIDE SEQUENCE</scope>
    <source>
        <strain evidence="12">HI-2016</strain>
    </source>
</reference>
<dbReference type="GO" id="GO:0016020">
    <property type="term" value="C:membrane"/>
    <property type="evidence" value="ECO:0007669"/>
    <property type="project" value="UniProtKB-SubCell"/>
</dbReference>
<sequence>MKQGLVSTIVSPQISTRLDYRDGGREAVCSAAGGRPAASVSWRDTQNSSETQTSTRNNGGSFTVESRFILPDSVSADNLTCVLTHPSWREARTATLQISYHREPTAVFSLKYIVFSVCSVILLCGFLTGCFIVRTSVGRLSNKIRRPKSHVYR</sequence>
<dbReference type="InterPro" id="IPR013162">
    <property type="entry name" value="CD80_C2-set"/>
</dbReference>
<keyword evidence="6" id="KW-1015">Disulfide bond</keyword>
<dbReference type="InterPro" id="IPR007110">
    <property type="entry name" value="Ig-like_dom"/>
</dbReference>
<dbReference type="InterPro" id="IPR036179">
    <property type="entry name" value="Ig-like_dom_sf"/>
</dbReference>
<keyword evidence="5 10" id="KW-0472">Membrane</keyword>
<dbReference type="Pfam" id="PF08205">
    <property type="entry name" value="C2-set_2"/>
    <property type="match status" value="1"/>
</dbReference>
<gene>
    <name evidence="12" type="ORF">JZ751_006166</name>
</gene>
<feature type="compositionally biased region" description="Polar residues" evidence="9">
    <location>
        <begin position="42"/>
        <end position="59"/>
    </location>
</feature>
<keyword evidence="4 10" id="KW-1133">Transmembrane helix</keyword>
<keyword evidence="7" id="KW-0675">Receptor</keyword>
<dbReference type="PROSITE" id="PS50835">
    <property type="entry name" value="IG_LIKE"/>
    <property type="match status" value="1"/>
</dbReference>
<evidence type="ECO:0000256" key="8">
    <source>
        <dbReference type="ARBA" id="ARBA00023180"/>
    </source>
</evidence>
<dbReference type="PANTHER" id="PTHR21462:SF2">
    <property type="entry name" value="CELL SURFACE GLYCOPROTEIN CD200 RECEPTOR 2"/>
    <property type="match status" value="1"/>
</dbReference>
<keyword evidence="13" id="KW-1185">Reference proteome</keyword>
<dbReference type="GO" id="GO:0150077">
    <property type="term" value="P:regulation of neuroinflammatory response"/>
    <property type="evidence" value="ECO:0007669"/>
    <property type="project" value="InterPro"/>
</dbReference>
<evidence type="ECO:0000256" key="7">
    <source>
        <dbReference type="ARBA" id="ARBA00023170"/>
    </source>
</evidence>
<comment type="caution">
    <text evidence="12">The sequence shown here is derived from an EMBL/GenBank/DDBJ whole genome shotgun (WGS) entry which is preliminary data.</text>
</comment>
<feature type="region of interest" description="Disordered" evidence="9">
    <location>
        <begin position="38"/>
        <end position="59"/>
    </location>
</feature>
<dbReference type="Proteomes" id="UP000824540">
    <property type="component" value="Unassembled WGS sequence"/>
</dbReference>
<accession>A0A8T2N3L0</accession>
<protein>
    <recommendedName>
        <fullName evidence="11">Ig-like domain-containing protein</fullName>
    </recommendedName>
</protein>
<proteinExistence type="inferred from homology"/>
<evidence type="ECO:0000256" key="6">
    <source>
        <dbReference type="ARBA" id="ARBA00023157"/>
    </source>
</evidence>
<evidence type="ECO:0000256" key="2">
    <source>
        <dbReference type="ARBA" id="ARBA00008215"/>
    </source>
</evidence>
<name>A0A8T2N3L0_9TELE</name>
<feature type="transmembrane region" description="Helical" evidence="10">
    <location>
        <begin position="112"/>
        <end position="133"/>
    </location>
</feature>
<evidence type="ECO:0000256" key="10">
    <source>
        <dbReference type="SAM" id="Phobius"/>
    </source>
</evidence>
<keyword evidence="8" id="KW-0325">Glycoprotein</keyword>
<dbReference type="PANTHER" id="PTHR21462">
    <property type="entry name" value="CELL SURFACE GLYCOPROTEIN OX2 RECEPTOR PRECURSOR"/>
    <property type="match status" value="1"/>
</dbReference>
<evidence type="ECO:0000256" key="5">
    <source>
        <dbReference type="ARBA" id="ARBA00023136"/>
    </source>
</evidence>
<dbReference type="InterPro" id="IPR040012">
    <property type="entry name" value="CD200R"/>
</dbReference>
<dbReference type="GO" id="GO:0009986">
    <property type="term" value="C:cell surface"/>
    <property type="evidence" value="ECO:0007669"/>
    <property type="project" value="UniProtKB-ARBA"/>
</dbReference>
<dbReference type="Gene3D" id="2.60.40.10">
    <property type="entry name" value="Immunoglobulins"/>
    <property type="match status" value="1"/>
</dbReference>
<organism evidence="12 13">
    <name type="scientific">Albula glossodonta</name>
    <name type="common">roundjaw bonefish</name>
    <dbReference type="NCBI Taxonomy" id="121402"/>
    <lineage>
        <taxon>Eukaryota</taxon>
        <taxon>Metazoa</taxon>
        <taxon>Chordata</taxon>
        <taxon>Craniata</taxon>
        <taxon>Vertebrata</taxon>
        <taxon>Euteleostomi</taxon>
        <taxon>Actinopterygii</taxon>
        <taxon>Neopterygii</taxon>
        <taxon>Teleostei</taxon>
        <taxon>Albuliformes</taxon>
        <taxon>Albulidae</taxon>
        <taxon>Albula</taxon>
    </lineage>
</organism>